<dbReference type="Pfam" id="PF01740">
    <property type="entry name" value="STAS"/>
    <property type="match status" value="1"/>
</dbReference>
<dbReference type="EMBL" id="BAABCM010000027">
    <property type="protein sequence ID" value="GAA3857219.1"/>
    <property type="molecule type" value="Genomic_DNA"/>
</dbReference>
<evidence type="ECO:0000313" key="3">
    <source>
        <dbReference type="Proteomes" id="UP001501624"/>
    </source>
</evidence>
<dbReference type="PANTHER" id="PTHR33495:SF2">
    <property type="entry name" value="ANTI-SIGMA FACTOR ANTAGONIST TM_1081-RELATED"/>
    <property type="match status" value="1"/>
</dbReference>
<evidence type="ECO:0000313" key="2">
    <source>
        <dbReference type="EMBL" id="GAA3857219.1"/>
    </source>
</evidence>
<dbReference type="InterPro" id="IPR002645">
    <property type="entry name" value="STAS_dom"/>
</dbReference>
<feature type="domain" description="STAS" evidence="1">
    <location>
        <begin position="18"/>
        <end position="115"/>
    </location>
</feature>
<dbReference type="Proteomes" id="UP001501624">
    <property type="component" value="Unassembled WGS sequence"/>
</dbReference>
<dbReference type="PANTHER" id="PTHR33495">
    <property type="entry name" value="ANTI-SIGMA FACTOR ANTAGONIST TM_1081-RELATED-RELATED"/>
    <property type="match status" value="1"/>
</dbReference>
<name>A0ABP7JWQ8_9PSEU</name>
<dbReference type="InterPro" id="IPR036513">
    <property type="entry name" value="STAS_dom_sf"/>
</dbReference>
<protein>
    <recommendedName>
        <fullName evidence="1">STAS domain-containing protein</fullName>
    </recommendedName>
</protein>
<sequence length="124" mass="12563">MIPPLTITASRAGVNGAVLALTGHLDHATAPTLLSSLLAQVDAGRHHAVLDLAELRSCDSAGADALVALKQLAESAGGRLVLTAIRGSVQRELERAGLIGVIRTTITRRDALAALGLGADASDA</sequence>
<dbReference type="CDD" id="cd07043">
    <property type="entry name" value="STAS_anti-anti-sigma_factors"/>
    <property type="match status" value="1"/>
</dbReference>
<comment type="caution">
    <text evidence="2">The sequence shown here is derived from an EMBL/GenBank/DDBJ whole genome shotgun (WGS) entry which is preliminary data.</text>
</comment>
<proteinExistence type="predicted"/>
<accession>A0ABP7JWQ8</accession>
<reference evidence="3" key="1">
    <citation type="journal article" date="2019" name="Int. J. Syst. Evol. Microbiol.">
        <title>The Global Catalogue of Microorganisms (GCM) 10K type strain sequencing project: providing services to taxonomists for standard genome sequencing and annotation.</title>
        <authorList>
            <consortium name="The Broad Institute Genomics Platform"/>
            <consortium name="The Broad Institute Genome Sequencing Center for Infectious Disease"/>
            <person name="Wu L."/>
            <person name="Ma J."/>
        </authorList>
    </citation>
    <scope>NUCLEOTIDE SEQUENCE [LARGE SCALE GENOMIC DNA]</scope>
    <source>
        <strain evidence="3">JCM 17017</strain>
    </source>
</reference>
<organism evidence="2 3">
    <name type="scientific">Amycolatopsis tucumanensis</name>
    <dbReference type="NCBI Taxonomy" id="401106"/>
    <lineage>
        <taxon>Bacteria</taxon>
        <taxon>Bacillati</taxon>
        <taxon>Actinomycetota</taxon>
        <taxon>Actinomycetes</taxon>
        <taxon>Pseudonocardiales</taxon>
        <taxon>Pseudonocardiaceae</taxon>
        <taxon>Amycolatopsis</taxon>
    </lineage>
</organism>
<gene>
    <name evidence="2" type="ORF">GCM10022380_88240</name>
</gene>
<dbReference type="PROSITE" id="PS50801">
    <property type="entry name" value="STAS"/>
    <property type="match status" value="1"/>
</dbReference>
<evidence type="ECO:0000259" key="1">
    <source>
        <dbReference type="PROSITE" id="PS50801"/>
    </source>
</evidence>
<dbReference type="Gene3D" id="3.30.750.24">
    <property type="entry name" value="STAS domain"/>
    <property type="match status" value="1"/>
</dbReference>
<dbReference type="RefSeq" id="WP_345075274.1">
    <property type="nucleotide sequence ID" value="NZ_BAABCM010000027.1"/>
</dbReference>
<dbReference type="SUPFAM" id="SSF52091">
    <property type="entry name" value="SpoIIaa-like"/>
    <property type="match status" value="1"/>
</dbReference>
<keyword evidence="3" id="KW-1185">Reference proteome</keyword>